<dbReference type="EMBL" id="SNXZ01000001">
    <property type="protein sequence ID" value="TDQ05639.1"/>
    <property type="molecule type" value="Genomic_DNA"/>
</dbReference>
<comment type="caution">
    <text evidence="2">The sequence shown here is derived from an EMBL/GenBank/DDBJ whole genome shotgun (WGS) entry which is preliminary data.</text>
</comment>
<evidence type="ECO:0008006" key="4">
    <source>
        <dbReference type="Google" id="ProtNLM"/>
    </source>
</evidence>
<gene>
    <name evidence="2" type="ORF">EV186_1011613</name>
</gene>
<keyword evidence="1" id="KW-0812">Transmembrane</keyword>
<dbReference type="AlphaFoldDB" id="A0A4R6SND4"/>
<name>A0A4R6SND4_LABRH</name>
<keyword evidence="1" id="KW-0472">Membrane</keyword>
<keyword evidence="3" id="KW-1185">Reference proteome</keyword>
<reference evidence="2 3" key="1">
    <citation type="submission" date="2019-03" db="EMBL/GenBank/DDBJ databases">
        <title>Genomic Encyclopedia of Type Strains, Phase IV (KMG-IV): sequencing the most valuable type-strain genomes for metagenomic binning, comparative biology and taxonomic classification.</title>
        <authorList>
            <person name="Goeker M."/>
        </authorList>
    </citation>
    <scope>NUCLEOTIDE SEQUENCE [LARGE SCALE GENOMIC DNA]</scope>
    <source>
        <strain evidence="2 3">DSM 45361</strain>
    </source>
</reference>
<feature type="transmembrane region" description="Helical" evidence="1">
    <location>
        <begin position="112"/>
        <end position="134"/>
    </location>
</feature>
<dbReference type="OrthoDB" id="4426042at2"/>
<evidence type="ECO:0000313" key="2">
    <source>
        <dbReference type="EMBL" id="TDQ05639.1"/>
    </source>
</evidence>
<keyword evidence="1" id="KW-1133">Transmembrane helix</keyword>
<accession>A0A4R6SND4</accession>
<evidence type="ECO:0000313" key="3">
    <source>
        <dbReference type="Proteomes" id="UP000295444"/>
    </source>
</evidence>
<protein>
    <recommendedName>
        <fullName evidence="4">DUF3592 domain-containing protein</fullName>
    </recommendedName>
</protein>
<evidence type="ECO:0000256" key="1">
    <source>
        <dbReference type="SAM" id="Phobius"/>
    </source>
</evidence>
<proteinExistence type="predicted"/>
<sequence>MRAMSGKGRRIATWVLLAVASVLTLLCLLLFIGGMRNDIAIGSHIGYANAEVVSTSFGRTVVRFNTPDGAVHSPPDGILYPKGLVPGQIVRVEYDQRNPELARVAGRSITSAWFPLTLIIVVAWGVVIGVLHWLRTRS</sequence>
<dbReference type="Proteomes" id="UP000295444">
    <property type="component" value="Unassembled WGS sequence"/>
</dbReference>
<organism evidence="2 3">
    <name type="scientific">Labedaea rhizosphaerae</name>
    <dbReference type="NCBI Taxonomy" id="598644"/>
    <lineage>
        <taxon>Bacteria</taxon>
        <taxon>Bacillati</taxon>
        <taxon>Actinomycetota</taxon>
        <taxon>Actinomycetes</taxon>
        <taxon>Pseudonocardiales</taxon>
        <taxon>Pseudonocardiaceae</taxon>
        <taxon>Labedaea</taxon>
    </lineage>
</organism>